<dbReference type="Gene3D" id="3.30.70.270">
    <property type="match status" value="1"/>
</dbReference>
<dbReference type="InterPro" id="IPR043502">
    <property type="entry name" value="DNA/RNA_pol_sf"/>
</dbReference>
<dbReference type="Gene3D" id="2.40.70.10">
    <property type="entry name" value="Acid Proteases"/>
    <property type="match status" value="1"/>
</dbReference>
<dbReference type="InterPro" id="IPR043128">
    <property type="entry name" value="Rev_trsase/Diguanyl_cyclase"/>
</dbReference>
<sequence>MAVCERFGKGDPEEAIEEFNKLMKTGSVTEYLEKFEQLKSMVMLSLPDQPDSYYKSYFFSGLKKEIVSMVRMTRPLTLADTIEAAKLQERNLEAIRKTQGKMMHKYTPSPGTPLVNKQNFTPHTKMKWPNFQYKKLEPVSNRNTKTGTHAVDQFRKITPSELSYRREKGLYFKCAEPYTLGHVCKQAHLNYILIDDPWGVGENSDEPGKDTEEFCDCPEGELSNENIELSIHALAGGTEHKTLKLRGKIAGREIIILVDSGSTHCFIDERLAKIIQLPAIGNPLTVRVANGEQLKSRQLQGPLQWEMQGNKFTHQFNTLKLGSYHMVLGVDWLARYSPIEFDFRQLSMRFLQGSQLVELKREVSELKLKAIKGSKLAKWRRKQAYGITAQLYVMEEGKKDTEVIPAEMKELLDRFDEVFVEPQGMPPRRSHDHSIPLKEGATPFQVRPYTCPYVQKSKIERLVREILQMGIIQPSNSHFASPVLLVKKKDGSWRSCVDYRQLNELTLKDKFPMPLIDELLDELHGSKYFTKIDLM</sequence>
<reference evidence="1" key="1">
    <citation type="journal article" date="2025" name="Foods">
        <title>Unveiling the Microbial Signatures of Arabica Coffee Cherries: Insights into Ripeness Specific Diversity, Functional Traits, and Implications for Quality and Safety.</title>
        <authorList>
            <consortium name="RefSeq"/>
            <person name="Tenea G.N."/>
            <person name="Cifuentes V."/>
            <person name="Reyes P."/>
            <person name="Cevallos-Vallejos M."/>
        </authorList>
    </citation>
    <scope>NUCLEOTIDE SEQUENCE [LARGE SCALE GENOMIC DNA]</scope>
</reference>
<dbReference type="SUPFAM" id="SSF50630">
    <property type="entry name" value="Acid proteases"/>
    <property type="match status" value="1"/>
</dbReference>
<proteinExistence type="predicted"/>
<protein>
    <submittedName>
        <fullName evidence="2">Uncharacterized protein</fullName>
    </submittedName>
</protein>
<dbReference type="AlphaFoldDB" id="A0A6P6XJI3"/>
<keyword evidence="1" id="KW-1185">Reference proteome</keyword>
<reference evidence="2" key="2">
    <citation type="submission" date="2025-08" db="UniProtKB">
        <authorList>
            <consortium name="RefSeq"/>
        </authorList>
    </citation>
    <scope>IDENTIFICATION</scope>
    <source>
        <tissue evidence="2">Leaves</tissue>
    </source>
</reference>
<dbReference type="InterPro" id="IPR032567">
    <property type="entry name" value="RTL1-rel"/>
</dbReference>
<dbReference type="RefSeq" id="XP_027127810.1">
    <property type="nucleotide sequence ID" value="XM_027272009.2"/>
</dbReference>
<dbReference type="CDD" id="cd01647">
    <property type="entry name" value="RT_LTR"/>
    <property type="match status" value="1"/>
</dbReference>
<evidence type="ECO:0000313" key="1">
    <source>
        <dbReference type="Proteomes" id="UP001652660"/>
    </source>
</evidence>
<organism evidence="1 2">
    <name type="scientific">Coffea arabica</name>
    <name type="common">Arabian coffee</name>
    <dbReference type="NCBI Taxonomy" id="13443"/>
    <lineage>
        <taxon>Eukaryota</taxon>
        <taxon>Viridiplantae</taxon>
        <taxon>Streptophyta</taxon>
        <taxon>Embryophyta</taxon>
        <taxon>Tracheophyta</taxon>
        <taxon>Spermatophyta</taxon>
        <taxon>Magnoliopsida</taxon>
        <taxon>eudicotyledons</taxon>
        <taxon>Gunneridae</taxon>
        <taxon>Pentapetalae</taxon>
        <taxon>asterids</taxon>
        <taxon>lamiids</taxon>
        <taxon>Gentianales</taxon>
        <taxon>Rubiaceae</taxon>
        <taxon>Ixoroideae</taxon>
        <taxon>Gardenieae complex</taxon>
        <taxon>Bertiereae - Coffeeae clade</taxon>
        <taxon>Coffeeae</taxon>
        <taxon>Coffea</taxon>
    </lineage>
</organism>
<dbReference type="OrthoDB" id="6776860at2759"/>
<gene>
    <name evidence="2" type="primary">LOC113743961</name>
</gene>
<dbReference type="CDD" id="cd00303">
    <property type="entry name" value="retropepsin_like"/>
    <property type="match status" value="1"/>
</dbReference>
<dbReference type="GeneID" id="113743961"/>
<dbReference type="InterPro" id="IPR021109">
    <property type="entry name" value="Peptidase_aspartic_dom_sf"/>
</dbReference>
<dbReference type="Gene3D" id="3.10.10.10">
    <property type="entry name" value="HIV Type 1 Reverse Transcriptase, subunit A, domain 1"/>
    <property type="match status" value="1"/>
</dbReference>
<dbReference type="SUPFAM" id="SSF56672">
    <property type="entry name" value="DNA/RNA polymerases"/>
    <property type="match status" value="1"/>
</dbReference>
<dbReference type="PANTHER" id="PTHR15503:SF22">
    <property type="entry name" value="TRANSPOSON TY3-I GAG POLYPROTEIN"/>
    <property type="match status" value="1"/>
</dbReference>
<dbReference type="PANTHER" id="PTHR15503">
    <property type="entry name" value="LDOC1 RELATED"/>
    <property type="match status" value="1"/>
</dbReference>
<name>A0A6P6XJI3_COFAR</name>
<dbReference type="Pfam" id="PF08284">
    <property type="entry name" value="RVP_2"/>
    <property type="match status" value="1"/>
</dbReference>
<dbReference type="Proteomes" id="UP001652660">
    <property type="component" value="Chromosome 5e"/>
</dbReference>
<accession>A0A6P6XJI3</accession>
<evidence type="ECO:0000313" key="2">
    <source>
        <dbReference type="RefSeq" id="XP_027127810.1"/>
    </source>
</evidence>